<keyword evidence="4" id="KW-0964">Secreted</keyword>
<evidence type="ECO:0000256" key="5">
    <source>
        <dbReference type="ARBA" id="ARBA00022729"/>
    </source>
</evidence>
<keyword evidence="7" id="KW-0119">Carbohydrate metabolism</keyword>
<evidence type="ECO:0000313" key="12">
    <source>
        <dbReference type="EMBL" id="EJD41398.1"/>
    </source>
</evidence>
<feature type="compositionally biased region" description="Basic residues" evidence="11">
    <location>
        <begin position="307"/>
        <end position="332"/>
    </location>
</feature>
<evidence type="ECO:0000313" key="13">
    <source>
        <dbReference type="Proteomes" id="UP000006514"/>
    </source>
</evidence>
<keyword evidence="8 10" id="KW-0326">Glycosidase</keyword>
<dbReference type="EC" id="3.2.1.132" evidence="10"/>
<keyword evidence="9 10" id="KW-0624">Polysaccharide degradation</keyword>
<feature type="signal peptide" evidence="10">
    <location>
        <begin position="1"/>
        <end position="19"/>
    </location>
</feature>
<keyword evidence="13" id="KW-1185">Reference proteome</keyword>
<reference evidence="13" key="1">
    <citation type="journal article" date="2012" name="Science">
        <title>The Paleozoic origin of enzymatic lignin decomposition reconstructed from 31 fungal genomes.</title>
        <authorList>
            <person name="Floudas D."/>
            <person name="Binder M."/>
            <person name="Riley R."/>
            <person name="Barry K."/>
            <person name="Blanchette R.A."/>
            <person name="Henrissat B."/>
            <person name="Martinez A.T."/>
            <person name="Otillar R."/>
            <person name="Spatafora J.W."/>
            <person name="Yadav J.S."/>
            <person name="Aerts A."/>
            <person name="Benoit I."/>
            <person name="Boyd A."/>
            <person name="Carlson A."/>
            <person name="Copeland A."/>
            <person name="Coutinho P.M."/>
            <person name="de Vries R.P."/>
            <person name="Ferreira P."/>
            <person name="Findley K."/>
            <person name="Foster B."/>
            <person name="Gaskell J."/>
            <person name="Glotzer D."/>
            <person name="Gorecki P."/>
            <person name="Heitman J."/>
            <person name="Hesse C."/>
            <person name="Hori C."/>
            <person name="Igarashi K."/>
            <person name="Jurgens J.A."/>
            <person name="Kallen N."/>
            <person name="Kersten P."/>
            <person name="Kohler A."/>
            <person name="Kuees U."/>
            <person name="Kumar T.K.A."/>
            <person name="Kuo A."/>
            <person name="LaButti K."/>
            <person name="Larrondo L.F."/>
            <person name="Lindquist E."/>
            <person name="Ling A."/>
            <person name="Lombard V."/>
            <person name="Lucas S."/>
            <person name="Lundell T."/>
            <person name="Martin R."/>
            <person name="McLaughlin D.J."/>
            <person name="Morgenstern I."/>
            <person name="Morin E."/>
            <person name="Murat C."/>
            <person name="Nagy L.G."/>
            <person name="Nolan M."/>
            <person name="Ohm R.A."/>
            <person name="Patyshakuliyeva A."/>
            <person name="Rokas A."/>
            <person name="Ruiz-Duenas F.J."/>
            <person name="Sabat G."/>
            <person name="Salamov A."/>
            <person name="Samejima M."/>
            <person name="Schmutz J."/>
            <person name="Slot J.C."/>
            <person name="St John F."/>
            <person name="Stenlid J."/>
            <person name="Sun H."/>
            <person name="Sun S."/>
            <person name="Syed K."/>
            <person name="Tsang A."/>
            <person name="Wiebenga A."/>
            <person name="Young D."/>
            <person name="Pisabarro A."/>
            <person name="Eastwood D.C."/>
            <person name="Martin F."/>
            <person name="Cullen D."/>
            <person name="Grigoriev I.V."/>
            <person name="Hibbett D.S."/>
        </authorList>
    </citation>
    <scope>NUCLEOTIDE SEQUENCE [LARGE SCALE GENOMIC DNA]</scope>
    <source>
        <strain evidence="13">TFB10046</strain>
    </source>
</reference>
<dbReference type="EMBL" id="JH687793">
    <property type="protein sequence ID" value="EJD41398.1"/>
    <property type="molecule type" value="Genomic_DNA"/>
</dbReference>
<feature type="chain" id="PRO_5005136432" description="Endo-chitosanase" evidence="10">
    <location>
        <begin position="20"/>
        <end position="332"/>
    </location>
</feature>
<feature type="compositionally biased region" description="Gly residues" evidence="11">
    <location>
        <begin position="237"/>
        <end position="246"/>
    </location>
</feature>
<comment type="function">
    <text evidence="10">Chitosanase catalyzing the endo-type cleavage of chitosan, the deacylated form of chitin. Chitosanase may be crucial in the degradation of the deacetylated portion of chitin in the fungal cell wall.</text>
</comment>
<dbReference type="AlphaFoldDB" id="J0LKA9"/>
<evidence type="ECO:0000256" key="1">
    <source>
        <dbReference type="ARBA" id="ARBA00000405"/>
    </source>
</evidence>
<feature type="region of interest" description="Disordered" evidence="11">
    <location>
        <begin position="235"/>
        <end position="332"/>
    </location>
</feature>
<evidence type="ECO:0000256" key="6">
    <source>
        <dbReference type="ARBA" id="ARBA00022801"/>
    </source>
</evidence>
<evidence type="ECO:0000256" key="8">
    <source>
        <dbReference type="ARBA" id="ARBA00023295"/>
    </source>
</evidence>
<feature type="compositionally biased region" description="Acidic residues" evidence="11">
    <location>
        <begin position="257"/>
        <end position="296"/>
    </location>
</feature>
<keyword evidence="6 10" id="KW-0378">Hydrolase</keyword>
<evidence type="ECO:0000256" key="10">
    <source>
        <dbReference type="RuleBase" id="RU361208"/>
    </source>
</evidence>
<gene>
    <name evidence="12" type="ORF">AURDEDRAFT_186562</name>
</gene>
<evidence type="ECO:0000256" key="4">
    <source>
        <dbReference type="ARBA" id="ARBA00022525"/>
    </source>
</evidence>
<evidence type="ECO:0000256" key="2">
    <source>
        <dbReference type="ARBA" id="ARBA00004613"/>
    </source>
</evidence>
<sequence>MPSTFSVTIYLSLVASAYAAANFTRRADGSAYQADASIDVDAIYKAVQASVAAKNKVLATYPTCNDCDSSSSVDIVGEWSDLVDGTFSFMADMDVDCDGVAWQCPGNPDGQAQTSFGAMDATQAPWYVIPEEFYQQGYLQPNALGAVICNGRMFYGVFADSNGNTPQIIGEASLILAQTCFPDDGMAGDVGHGAVDVAYIVFGNDVPDGVGEQTLDYGSLKALGDQKMKELAQALSIGGGPSGGGEAPQEPEQPEPAPEEPEEPEEPAPEPEEPAPEPEEPAPEPEEPAPEPEQPEVPEPPAPSQCARKRSERVSHKRSRSRSQQRNARRHK</sequence>
<comment type="subcellular location">
    <subcellularLocation>
        <location evidence="2 10">Secreted</location>
    </subcellularLocation>
</comment>
<dbReference type="InterPro" id="IPR009939">
    <property type="entry name" value="Chitosanase_fungal"/>
</dbReference>
<dbReference type="eggNOG" id="ENOG502S39Y">
    <property type="taxonomic scope" value="Eukaryota"/>
</dbReference>
<protein>
    <recommendedName>
        <fullName evidence="10">Endo-chitosanase</fullName>
        <ecNumber evidence="10">3.2.1.132</ecNumber>
    </recommendedName>
</protein>
<evidence type="ECO:0000256" key="11">
    <source>
        <dbReference type="SAM" id="MobiDB-lite"/>
    </source>
</evidence>
<dbReference type="InParanoid" id="J0LKA9"/>
<accession>J0LKA9</accession>
<dbReference type="KEGG" id="adl:AURDEDRAFT_186562"/>
<dbReference type="GO" id="GO:0000272">
    <property type="term" value="P:polysaccharide catabolic process"/>
    <property type="evidence" value="ECO:0007669"/>
    <property type="project" value="UniProtKB-KW"/>
</dbReference>
<comment type="similarity">
    <text evidence="3 10">Belongs to the glycosyl hydrolase 75 family.</text>
</comment>
<organism evidence="12 13">
    <name type="scientific">Auricularia subglabra (strain TFB-10046 / SS5)</name>
    <name type="common">White-rot fungus</name>
    <name type="synonym">Auricularia delicata (strain TFB10046)</name>
    <dbReference type="NCBI Taxonomy" id="717982"/>
    <lineage>
        <taxon>Eukaryota</taxon>
        <taxon>Fungi</taxon>
        <taxon>Dikarya</taxon>
        <taxon>Basidiomycota</taxon>
        <taxon>Agaricomycotina</taxon>
        <taxon>Agaricomycetes</taxon>
        <taxon>Auriculariales</taxon>
        <taxon>Auriculariaceae</taxon>
        <taxon>Auricularia</taxon>
    </lineage>
</organism>
<dbReference type="OMA" id="DEYLMAN"/>
<evidence type="ECO:0000256" key="7">
    <source>
        <dbReference type="ARBA" id="ARBA00023277"/>
    </source>
</evidence>
<dbReference type="GO" id="GO:0005576">
    <property type="term" value="C:extracellular region"/>
    <property type="evidence" value="ECO:0007669"/>
    <property type="project" value="UniProtKB-SubCell"/>
</dbReference>
<dbReference type="PANTHER" id="PTHR42061">
    <property type="entry name" value="ENDO-CHITOSANASE"/>
    <property type="match status" value="1"/>
</dbReference>
<dbReference type="Proteomes" id="UP000006514">
    <property type="component" value="Unassembled WGS sequence"/>
</dbReference>
<dbReference type="PANTHER" id="PTHR42061:SF4">
    <property type="entry name" value="ENDO-CHITOSANASE"/>
    <property type="match status" value="1"/>
</dbReference>
<dbReference type="GO" id="GO:0016977">
    <property type="term" value="F:chitosanase activity"/>
    <property type="evidence" value="ECO:0007669"/>
    <property type="project" value="UniProtKB-EC"/>
</dbReference>
<comment type="catalytic activity">
    <reaction evidence="1 10">
        <text>Endohydrolysis of beta-(1-&gt;4)-linkages between D-glucosamine residues in a partly acetylated chitosan.</text>
        <dbReference type="EC" id="3.2.1.132"/>
    </reaction>
</comment>
<dbReference type="OrthoDB" id="4756206at2759"/>
<dbReference type="Pfam" id="PF07335">
    <property type="entry name" value="Glyco_hydro_75"/>
    <property type="match status" value="1"/>
</dbReference>
<evidence type="ECO:0000256" key="3">
    <source>
        <dbReference type="ARBA" id="ARBA00007799"/>
    </source>
</evidence>
<keyword evidence="5 10" id="KW-0732">Signal</keyword>
<name>J0LKA9_AURST</name>
<proteinExistence type="inferred from homology"/>
<evidence type="ECO:0000256" key="9">
    <source>
        <dbReference type="ARBA" id="ARBA00023326"/>
    </source>
</evidence>